<evidence type="ECO:0000313" key="2">
    <source>
        <dbReference type="EMBL" id="GHF77600.1"/>
    </source>
</evidence>
<accession>A0A919BBP1</accession>
<protein>
    <submittedName>
        <fullName evidence="2">Uncharacterized protein</fullName>
    </submittedName>
</protein>
<dbReference type="EMBL" id="BNBE01000001">
    <property type="protein sequence ID" value="GHF77600.1"/>
    <property type="molecule type" value="Genomic_DNA"/>
</dbReference>
<sequence length="193" mass="19955">MTDTSVSNVLALRTSALGFDALRDNLPSTDPHHPSPDAVTVARRLTELSALITDLADEVLLRSAEHGLEGRSAPATVGFAAAIRPACEAASALGAVALRLSVLDQEEHLHGPLGAKDRRAAERPLLDSALGIARGALRETAESLRVAAATVSLPSLRTQAALLRSVAAASSPRSLPPAAVSAAAPQNRMTRGR</sequence>
<keyword evidence="3" id="KW-1185">Reference proteome</keyword>
<reference evidence="2" key="1">
    <citation type="journal article" date="2014" name="Int. J. Syst. Evol. Microbiol.">
        <title>Complete genome sequence of Corynebacterium casei LMG S-19264T (=DSM 44701T), isolated from a smear-ripened cheese.</title>
        <authorList>
            <consortium name="US DOE Joint Genome Institute (JGI-PGF)"/>
            <person name="Walter F."/>
            <person name="Albersmeier A."/>
            <person name="Kalinowski J."/>
            <person name="Ruckert C."/>
        </authorList>
    </citation>
    <scope>NUCLEOTIDE SEQUENCE</scope>
    <source>
        <strain evidence="2">JCM 4122</strain>
    </source>
</reference>
<name>A0A919BBP1_STRFL</name>
<comment type="caution">
    <text evidence="2">The sequence shown here is derived from an EMBL/GenBank/DDBJ whole genome shotgun (WGS) entry which is preliminary data.</text>
</comment>
<proteinExistence type="predicted"/>
<dbReference type="RefSeq" id="WP_190040466.1">
    <property type="nucleotide sequence ID" value="NZ_BNBE01000001.1"/>
</dbReference>
<evidence type="ECO:0000313" key="3">
    <source>
        <dbReference type="Proteomes" id="UP000632849"/>
    </source>
</evidence>
<feature type="region of interest" description="Disordered" evidence="1">
    <location>
        <begin position="169"/>
        <end position="193"/>
    </location>
</feature>
<reference evidence="2" key="2">
    <citation type="submission" date="2020-09" db="EMBL/GenBank/DDBJ databases">
        <authorList>
            <person name="Sun Q."/>
            <person name="Ohkuma M."/>
        </authorList>
    </citation>
    <scope>NUCLEOTIDE SEQUENCE</scope>
    <source>
        <strain evidence="2">JCM 4122</strain>
    </source>
</reference>
<dbReference type="AlphaFoldDB" id="A0A919BBP1"/>
<organism evidence="2 3">
    <name type="scientific">Streptomyces filamentosus</name>
    <name type="common">Streptomyces roseosporus</name>
    <dbReference type="NCBI Taxonomy" id="67294"/>
    <lineage>
        <taxon>Bacteria</taxon>
        <taxon>Bacillati</taxon>
        <taxon>Actinomycetota</taxon>
        <taxon>Actinomycetes</taxon>
        <taxon>Kitasatosporales</taxon>
        <taxon>Streptomycetaceae</taxon>
        <taxon>Streptomyces</taxon>
    </lineage>
</organism>
<dbReference type="Proteomes" id="UP000632849">
    <property type="component" value="Unassembled WGS sequence"/>
</dbReference>
<evidence type="ECO:0000256" key="1">
    <source>
        <dbReference type="SAM" id="MobiDB-lite"/>
    </source>
</evidence>
<gene>
    <name evidence="2" type="ORF">GCM10017667_01110</name>
</gene>
<feature type="compositionally biased region" description="Low complexity" evidence="1">
    <location>
        <begin position="169"/>
        <end position="185"/>
    </location>
</feature>